<dbReference type="STRING" id="4540.A0A3L6PF33"/>
<dbReference type="Pfam" id="PF05042">
    <property type="entry name" value="Caleosin"/>
    <property type="match status" value="3"/>
</dbReference>
<feature type="chain" id="PRO_5018133129" description="Peroxygenase 5" evidence="2">
    <location>
        <begin position="23"/>
        <end position="390"/>
    </location>
</feature>
<dbReference type="SUPFAM" id="SSF47473">
    <property type="entry name" value="EF-hand"/>
    <property type="match status" value="1"/>
</dbReference>
<evidence type="ECO:0008006" key="5">
    <source>
        <dbReference type="Google" id="ProtNLM"/>
    </source>
</evidence>
<sequence>MQIQRSVARHVLRGASLALVTAALLSVLAPGSNDGGATTGQSSSSSSSMADVYKGELTPLQRHAAFFDRDKDGVIYPSETYKGFRAIGCGVALSAASAVFVNAALGPNTKPENQKTPPFKFPIYVKNIHKGKHGSDSGVYDANGRFVSEKFEEMFKKYARTKPDALTRKDLQEMLQANREPKDFKGWLGGFTEWKVLYSLCKDKDGFLHKDTVRAVYDGSLFESFSVDAPLPHLSIYVEYIHKAMHGGDTGAYDAKGRFVPEKFEEIFTKHAKISMCHRPQKHPVKGLVPSPVLYNPCRFVHEKFDEIFTKHAHVKPDALTLPEIEEMLTFNRDLLDPGSWPAAEAEWQLIYQLAHDRYGFLTKERARGIYDGTIFVELEERRKDLHSDA</sequence>
<protein>
    <recommendedName>
        <fullName evidence="5">Peroxygenase 5</fullName>
    </recommendedName>
</protein>
<organism evidence="3 4">
    <name type="scientific">Panicum miliaceum</name>
    <name type="common">Proso millet</name>
    <name type="synonym">Broomcorn millet</name>
    <dbReference type="NCBI Taxonomy" id="4540"/>
    <lineage>
        <taxon>Eukaryota</taxon>
        <taxon>Viridiplantae</taxon>
        <taxon>Streptophyta</taxon>
        <taxon>Embryophyta</taxon>
        <taxon>Tracheophyta</taxon>
        <taxon>Spermatophyta</taxon>
        <taxon>Magnoliopsida</taxon>
        <taxon>Liliopsida</taxon>
        <taxon>Poales</taxon>
        <taxon>Poaceae</taxon>
        <taxon>PACMAD clade</taxon>
        <taxon>Panicoideae</taxon>
        <taxon>Panicodae</taxon>
        <taxon>Paniceae</taxon>
        <taxon>Panicinae</taxon>
        <taxon>Panicum</taxon>
        <taxon>Panicum sect. Panicum</taxon>
    </lineage>
</organism>
<comment type="caution">
    <text evidence="3">The sequence shown here is derived from an EMBL/GenBank/DDBJ whole genome shotgun (WGS) entry which is preliminary data.</text>
</comment>
<dbReference type="AlphaFoldDB" id="A0A3L6PF33"/>
<comment type="similarity">
    <text evidence="1">Belongs to the caleosin family.</text>
</comment>
<dbReference type="InterPro" id="IPR011992">
    <property type="entry name" value="EF-hand-dom_pair"/>
</dbReference>
<dbReference type="OrthoDB" id="640742at2759"/>
<evidence type="ECO:0000256" key="2">
    <source>
        <dbReference type="SAM" id="SignalP"/>
    </source>
</evidence>
<reference evidence="4" key="1">
    <citation type="journal article" date="2019" name="Nat. Commun.">
        <title>The genome of broomcorn millet.</title>
        <authorList>
            <person name="Zou C."/>
            <person name="Miki D."/>
            <person name="Li D."/>
            <person name="Tang Q."/>
            <person name="Xiao L."/>
            <person name="Rajput S."/>
            <person name="Deng P."/>
            <person name="Jia W."/>
            <person name="Huang R."/>
            <person name="Zhang M."/>
            <person name="Sun Y."/>
            <person name="Hu J."/>
            <person name="Fu X."/>
            <person name="Schnable P.S."/>
            <person name="Li F."/>
            <person name="Zhang H."/>
            <person name="Feng B."/>
            <person name="Zhu X."/>
            <person name="Liu R."/>
            <person name="Schnable J.C."/>
            <person name="Zhu J.-K."/>
            <person name="Zhang H."/>
        </authorList>
    </citation>
    <scope>NUCLEOTIDE SEQUENCE [LARGE SCALE GENOMIC DNA]</scope>
</reference>
<accession>A0A3L6PF33</accession>
<feature type="signal peptide" evidence="2">
    <location>
        <begin position="1"/>
        <end position="22"/>
    </location>
</feature>
<keyword evidence="4" id="KW-1185">Reference proteome</keyword>
<proteinExistence type="inferred from homology"/>
<keyword evidence="2" id="KW-0732">Signal</keyword>
<name>A0A3L6PF33_PANMI</name>
<dbReference type="PANTHER" id="PTHR31495:SF1">
    <property type="entry name" value="INACTIVE PEROXYGENASE-LIKE PROTEIN-RELATED"/>
    <property type="match status" value="1"/>
</dbReference>
<evidence type="ECO:0000313" key="3">
    <source>
        <dbReference type="EMBL" id="RLM56182.1"/>
    </source>
</evidence>
<evidence type="ECO:0000256" key="1">
    <source>
        <dbReference type="ARBA" id="ARBA00006765"/>
    </source>
</evidence>
<evidence type="ECO:0000313" key="4">
    <source>
        <dbReference type="Proteomes" id="UP000275267"/>
    </source>
</evidence>
<gene>
    <name evidence="3" type="ORF">C2845_PM10G06580</name>
</gene>
<dbReference type="InterPro" id="IPR007736">
    <property type="entry name" value="Caleosin-related"/>
</dbReference>
<dbReference type="EMBL" id="PQIB02000018">
    <property type="protein sequence ID" value="RLM56182.1"/>
    <property type="molecule type" value="Genomic_DNA"/>
</dbReference>
<dbReference type="GO" id="GO:0004497">
    <property type="term" value="F:monooxygenase activity"/>
    <property type="evidence" value="ECO:0007669"/>
    <property type="project" value="TreeGrafter"/>
</dbReference>
<dbReference type="Proteomes" id="UP000275267">
    <property type="component" value="Unassembled WGS sequence"/>
</dbReference>
<dbReference type="PANTHER" id="PTHR31495">
    <property type="entry name" value="PEROXYGENASE 3-RELATED"/>
    <property type="match status" value="1"/>
</dbReference>
<dbReference type="GO" id="GO:0005509">
    <property type="term" value="F:calcium ion binding"/>
    <property type="evidence" value="ECO:0007669"/>
    <property type="project" value="TreeGrafter"/>
</dbReference>